<dbReference type="InterPro" id="IPR036047">
    <property type="entry name" value="F-box-like_dom_sf"/>
</dbReference>
<dbReference type="EMBL" id="KV878141">
    <property type="protein sequence ID" value="OJJ08854.1"/>
    <property type="molecule type" value="Genomic_DNA"/>
</dbReference>
<dbReference type="Proteomes" id="UP000184073">
    <property type="component" value="Unassembled WGS sequence"/>
</dbReference>
<dbReference type="InterPro" id="IPR056021">
    <property type="entry name" value="DUF7600"/>
</dbReference>
<protein>
    <recommendedName>
        <fullName evidence="1">DUF7600 domain-containing protein</fullName>
    </recommendedName>
</protein>
<evidence type="ECO:0000259" key="1">
    <source>
        <dbReference type="Pfam" id="PF24539"/>
    </source>
</evidence>
<dbReference type="RefSeq" id="XP_040674616.1">
    <property type="nucleotide sequence ID" value="XM_040818720.1"/>
</dbReference>
<keyword evidence="3" id="KW-1185">Reference proteome</keyword>
<dbReference type="Pfam" id="PF24539">
    <property type="entry name" value="DUF7600"/>
    <property type="match status" value="1"/>
</dbReference>
<dbReference type="OrthoDB" id="5273847at2759"/>
<sequence length="1072" mass="120145">MPILYCPLCGILLIPDPFLPDDPELSRPRPWFAEVRGITIQPGKTPQDPDAVLTGIGIIRDDNVLLAPADSNRSYLGNYNLKKWVLCERFEGSGGFGFHEACWKLLVLRLGPMYERFKSDFLTAMFSLLWSTPCVNSSSFDFGHDYDGAEVLRDMRVWPWTIKSGWHLYAHPFPTHQLDALDAPLTTDTEGKKRGTETGARLFGVFPPELKDEIFSYLSYDEVETMRLVSPDMAHLAADHRLPQSYWKSKFMLGQEMDFIFPDHKQKRDWRKIFFAAKLYLDQKDGFMVNRRRIRILLEPIAALLEERAAMGLPMPDGLPLVSVYYQNGVRCMRSQGGGAYAYVSVDYEHLFSGHISSTDADRVLELGCRRLNWVMYPLKRLDQVQYNTIVVSTVRLGSRRFVSGICMLEDDSDTAQTPWIGYPEYSQKVRVIVPRTSRLVSISIAFCAQGLRALRFNFTNSESSAWVGDSTDAGVACGKLLVPASQPWAFVVGTDHFKLVSLGIGILSTRSPTPLEKPRPALRTALSHLWINDIPSHQGLFLGDLRPPVPPRPFEPLVNFDFGGPKGLRLCSLTRFVFYMGGNDDVIRGVEAIYADGSTVFVGRRIGCELSFPIDGVEGERLNRVGVIDNSRLIDDTQFSEDQLFGIQLTTNYGRTATFAAIKSRSARTVLWSSNKYPKYAITGFAIGYVPHKDRFGRLALQYQKSEPLAITAPASLKVPHGALDKSLQYDTQFSIFTDYPDSGSYQTHATLAGVRRIQASVGIEGRSRTPNSICGLKFEYDDSSVSIIGQWMQPYDSLKLGPDAKVQSLTVWVNKSQKGQVSAIKIVTSDARAITFIPRGVGSLPGGDLRHEYGTGLGEQVTDIFWVLNDCFDRVRAVVEPKYQRLSTLLPNQYPPFDAVQKLYFQRIAGDGSRDRVVKVKAYFLETALVGLKFIYESGSKAQIGDTKDVPDHCVKVRFVKHARVVGMLVGIRDDHIRYLKFHLDYYRKSSSKMPVKAFSYTLDLVSPLEDVNTASYKCQSAWCRDAEAAGKFPRAQVNHNVYAPPSSGGALAGLYVRCHQFSCLGALYE</sequence>
<proteinExistence type="predicted"/>
<gene>
    <name evidence="2" type="ORF">ASPVEDRAFT_90061</name>
</gene>
<evidence type="ECO:0000313" key="3">
    <source>
        <dbReference type="Proteomes" id="UP000184073"/>
    </source>
</evidence>
<dbReference type="SUPFAM" id="SSF81383">
    <property type="entry name" value="F-box domain"/>
    <property type="match status" value="1"/>
</dbReference>
<dbReference type="VEuPathDB" id="FungiDB:ASPVEDRAFT_90061"/>
<evidence type="ECO:0000313" key="2">
    <source>
        <dbReference type="EMBL" id="OJJ08854.1"/>
    </source>
</evidence>
<organism evidence="2 3">
    <name type="scientific">Aspergillus versicolor CBS 583.65</name>
    <dbReference type="NCBI Taxonomy" id="1036611"/>
    <lineage>
        <taxon>Eukaryota</taxon>
        <taxon>Fungi</taxon>
        <taxon>Dikarya</taxon>
        <taxon>Ascomycota</taxon>
        <taxon>Pezizomycotina</taxon>
        <taxon>Eurotiomycetes</taxon>
        <taxon>Eurotiomycetidae</taxon>
        <taxon>Eurotiales</taxon>
        <taxon>Aspergillaceae</taxon>
        <taxon>Aspergillus</taxon>
        <taxon>Aspergillus subgen. Nidulantes</taxon>
    </lineage>
</organism>
<name>A0A1L9Q508_ASPVE</name>
<feature type="domain" description="DUF7600" evidence="1">
    <location>
        <begin position="362"/>
        <end position="506"/>
    </location>
</feature>
<reference evidence="3" key="1">
    <citation type="journal article" date="2017" name="Genome Biol.">
        <title>Comparative genomics reveals high biological diversity and specific adaptations in the industrially and medically important fungal genus Aspergillus.</title>
        <authorList>
            <person name="de Vries R.P."/>
            <person name="Riley R."/>
            <person name="Wiebenga A."/>
            <person name="Aguilar-Osorio G."/>
            <person name="Amillis S."/>
            <person name="Uchima C.A."/>
            <person name="Anderluh G."/>
            <person name="Asadollahi M."/>
            <person name="Askin M."/>
            <person name="Barry K."/>
            <person name="Battaglia E."/>
            <person name="Bayram O."/>
            <person name="Benocci T."/>
            <person name="Braus-Stromeyer S.A."/>
            <person name="Caldana C."/>
            <person name="Canovas D."/>
            <person name="Cerqueira G.C."/>
            <person name="Chen F."/>
            <person name="Chen W."/>
            <person name="Choi C."/>
            <person name="Clum A."/>
            <person name="Dos Santos R.A."/>
            <person name="Damasio A.R."/>
            <person name="Diallinas G."/>
            <person name="Emri T."/>
            <person name="Fekete E."/>
            <person name="Flipphi M."/>
            <person name="Freyberg S."/>
            <person name="Gallo A."/>
            <person name="Gournas C."/>
            <person name="Habgood R."/>
            <person name="Hainaut M."/>
            <person name="Harispe M.L."/>
            <person name="Henrissat B."/>
            <person name="Hilden K.S."/>
            <person name="Hope R."/>
            <person name="Hossain A."/>
            <person name="Karabika E."/>
            <person name="Karaffa L."/>
            <person name="Karanyi Z."/>
            <person name="Krasevec N."/>
            <person name="Kuo A."/>
            <person name="Kusch H."/>
            <person name="LaButti K."/>
            <person name="Lagendijk E.L."/>
            <person name="Lapidus A."/>
            <person name="Levasseur A."/>
            <person name="Lindquist E."/>
            <person name="Lipzen A."/>
            <person name="Logrieco A.F."/>
            <person name="MacCabe A."/>
            <person name="Maekelae M.R."/>
            <person name="Malavazi I."/>
            <person name="Melin P."/>
            <person name="Meyer V."/>
            <person name="Mielnichuk N."/>
            <person name="Miskei M."/>
            <person name="Molnar A.P."/>
            <person name="Mule G."/>
            <person name="Ngan C.Y."/>
            <person name="Orejas M."/>
            <person name="Orosz E."/>
            <person name="Ouedraogo J.P."/>
            <person name="Overkamp K.M."/>
            <person name="Park H.-S."/>
            <person name="Perrone G."/>
            <person name="Piumi F."/>
            <person name="Punt P.J."/>
            <person name="Ram A.F."/>
            <person name="Ramon A."/>
            <person name="Rauscher S."/>
            <person name="Record E."/>
            <person name="Riano-Pachon D.M."/>
            <person name="Robert V."/>
            <person name="Roehrig J."/>
            <person name="Ruller R."/>
            <person name="Salamov A."/>
            <person name="Salih N.S."/>
            <person name="Samson R.A."/>
            <person name="Sandor E."/>
            <person name="Sanguinetti M."/>
            <person name="Schuetze T."/>
            <person name="Sepcic K."/>
            <person name="Shelest E."/>
            <person name="Sherlock G."/>
            <person name="Sophianopoulou V."/>
            <person name="Squina F.M."/>
            <person name="Sun H."/>
            <person name="Susca A."/>
            <person name="Todd R.B."/>
            <person name="Tsang A."/>
            <person name="Unkles S.E."/>
            <person name="van de Wiele N."/>
            <person name="van Rossen-Uffink D."/>
            <person name="Oliveira J.V."/>
            <person name="Vesth T.C."/>
            <person name="Visser J."/>
            <person name="Yu J.-H."/>
            <person name="Zhou M."/>
            <person name="Andersen M.R."/>
            <person name="Archer D.B."/>
            <person name="Baker S.E."/>
            <person name="Benoit I."/>
            <person name="Brakhage A.A."/>
            <person name="Braus G.H."/>
            <person name="Fischer R."/>
            <person name="Frisvad J.C."/>
            <person name="Goldman G.H."/>
            <person name="Houbraken J."/>
            <person name="Oakley B."/>
            <person name="Pocsi I."/>
            <person name="Scazzocchio C."/>
            <person name="Seiboth B."/>
            <person name="vanKuyk P.A."/>
            <person name="Wortman J."/>
            <person name="Dyer P.S."/>
            <person name="Grigoriev I.V."/>
        </authorList>
    </citation>
    <scope>NUCLEOTIDE SEQUENCE [LARGE SCALE GENOMIC DNA]</scope>
    <source>
        <strain evidence="3">CBS 583.65</strain>
    </source>
</reference>
<dbReference type="STRING" id="1036611.A0A1L9Q508"/>
<dbReference type="GeneID" id="63734231"/>
<dbReference type="AlphaFoldDB" id="A0A1L9Q508"/>
<accession>A0A1L9Q508</accession>